<dbReference type="Gene3D" id="2.20.200.10">
    <property type="entry name" value="Outer membrane efflux proteins (OEP)"/>
    <property type="match status" value="1"/>
</dbReference>
<reference evidence="10 11" key="1">
    <citation type="submission" date="2020-04" db="EMBL/GenBank/DDBJ databases">
        <title>Description of novel Gluconacetobacter.</title>
        <authorList>
            <person name="Sombolestani A."/>
        </authorList>
    </citation>
    <scope>NUCLEOTIDE SEQUENCE [LARGE SCALE GENOMIC DNA]</scope>
    <source>
        <strain evidence="10 11">LMG 19747</strain>
    </source>
</reference>
<dbReference type="Pfam" id="PF02321">
    <property type="entry name" value="OEP"/>
    <property type="match status" value="2"/>
</dbReference>
<dbReference type="NCBIfam" id="TIGR01845">
    <property type="entry name" value="outer_NodT"/>
    <property type="match status" value="1"/>
</dbReference>
<dbReference type="InterPro" id="IPR010131">
    <property type="entry name" value="MdtP/NodT-like"/>
</dbReference>
<evidence type="ECO:0000256" key="1">
    <source>
        <dbReference type="ARBA" id="ARBA00004370"/>
    </source>
</evidence>
<evidence type="ECO:0000256" key="3">
    <source>
        <dbReference type="ARBA" id="ARBA00022452"/>
    </source>
</evidence>
<dbReference type="SUPFAM" id="SSF56954">
    <property type="entry name" value="Outer membrane efflux proteins (OEP)"/>
    <property type="match status" value="1"/>
</dbReference>
<dbReference type="AlphaFoldDB" id="A0A7W4IH62"/>
<keyword evidence="3 9" id="KW-1134">Transmembrane beta strand</keyword>
<dbReference type="EMBL" id="JABEQJ010000055">
    <property type="protein sequence ID" value="MBB2162781.1"/>
    <property type="molecule type" value="Genomic_DNA"/>
</dbReference>
<accession>A0A7W4IH62</accession>
<evidence type="ECO:0000256" key="4">
    <source>
        <dbReference type="ARBA" id="ARBA00022692"/>
    </source>
</evidence>
<dbReference type="GO" id="GO:0005886">
    <property type="term" value="C:plasma membrane"/>
    <property type="evidence" value="ECO:0007669"/>
    <property type="project" value="UniProtKB-SubCell"/>
</dbReference>
<evidence type="ECO:0000313" key="11">
    <source>
        <dbReference type="Proteomes" id="UP000589085"/>
    </source>
</evidence>
<dbReference type="Gene3D" id="1.20.1600.10">
    <property type="entry name" value="Outer membrane efflux proteins (OEP)"/>
    <property type="match status" value="1"/>
</dbReference>
<evidence type="ECO:0000256" key="8">
    <source>
        <dbReference type="ARBA" id="ARBA00023288"/>
    </source>
</evidence>
<comment type="similarity">
    <text evidence="2 9">Belongs to the outer membrane factor (OMF) (TC 1.B.17) family.</text>
</comment>
<name>A0A7W4IH62_9PROT</name>
<protein>
    <submittedName>
        <fullName evidence="10">Efflux transporter outer membrane subunit</fullName>
    </submittedName>
</protein>
<dbReference type="PANTHER" id="PTHR30203">
    <property type="entry name" value="OUTER MEMBRANE CATION EFFLUX PROTEIN"/>
    <property type="match status" value="1"/>
</dbReference>
<keyword evidence="7 9" id="KW-0564">Palmitate</keyword>
<evidence type="ECO:0000256" key="6">
    <source>
        <dbReference type="ARBA" id="ARBA00023136"/>
    </source>
</evidence>
<evidence type="ECO:0000313" key="10">
    <source>
        <dbReference type="EMBL" id="MBB2162781.1"/>
    </source>
</evidence>
<dbReference type="InterPro" id="IPR003423">
    <property type="entry name" value="OMP_efflux"/>
</dbReference>
<dbReference type="Proteomes" id="UP000589085">
    <property type="component" value="Unassembled WGS sequence"/>
</dbReference>
<proteinExistence type="inferred from homology"/>
<comment type="subcellular location">
    <subcellularLocation>
        <location evidence="9">Cell membrane</location>
        <topology evidence="9">Lipid-anchor</topology>
    </subcellularLocation>
    <subcellularLocation>
        <location evidence="1">Membrane</location>
    </subcellularLocation>
</comment>
<gene>
    <name evidence="10" type="ORF">HLH48_22035</name>
</gene>
<keyword evidence="5" id="KW-0732">Signal</keyword>
<keyword evidence="8 9" id="KW-0449">Lipoprotein</keyword>
<evidence type="ECO:0000256" key="7">
    <source>
        <dbReference type="ARBA" id="ARBA00023139"/>
    </source>
</evidence>
<evidence type="ECO:0000256" key="5">
    <source>
        <dbReference type="ARBA" id="ARBA00022729"/>
    </source>
</evidence>
<keyword evidence="6 9" id="KW-0472">Membrane</keyword>
<dbReference type="GO" id="GO:0015562">
    <property type="term" value="F:efflux transmembrane transporter activity"/>
    <property type="evidence" value="ECO:0007669"/>
    <property type="project" value="InterPro"/>
</dbReference>
<evidence type="ECO:0000256" key="9">
    <source>
        <dbReference type="RuleBase" id="RU362097"/>
    </source>
</evidence>
<comment type="caution">
    <text evidence="10">The sequence shown here is derived from an EMBL/GenBank/DDBJ whole genome shotgun (WGS) entry which is preliminary data.</text>
</comment>
<evidence type="ECO:0000256" key="2">
    <source>
        <dbReference type="ARBA" id="ARBA00007613"/>
    </source>
</evidence>
<organism evidence="10 11">
    <name type="scientific">Gluconacetobacter sacchari</name>
    <dbReference type="NCBI Taxonomy" id="92759"/>
    <lineage>
        <taxon>Bacteria</taxon>
        <taxon>Pseudomonadati</taxon>
        <taxon>Pseudomonadota</taxon>
        <taxon>Alphaproteobacteria</taxon>
        <taxon>Acetobacterales</taxon>
        <taxon>Acetobacteraceae</taxon>
        <taxon>Gluconacetobacter</taxon>
    </lineage>
</organism>
<dbReference type="PANTHER" id="PTHR30203:SF20">
    <property type="entry name" value="MULTIDRUG RESISTANCE OUTER MEMBRANE PROTEIN MDTP-RELATED"/>
    <property type="match status" value="1"/>
</dbReference>
<dbReference type="RefSeq" id="WP_182999596.1">
    <property type="nucleotide sequence ID" value="NZ_JABEQJ010000055.1"/>
</dbReference>
<sequence length="502" mass="54119">MTDQIDILSDRDPKMLKASPFRRRLLLMLGTGLIALSGCAPGRDEKAARTPDDLSSLHVGREITSAQHRASLLAAWWSVYADPQLDALVAQAQQDAPPLQIAQARLREAEAVEGAARANQLPHVDGYGWIAGEQFPGHSYYPAPYKGNFGSEGQFQLDVQYHVDFWGRWRKTTRAAAYWQIVAEQEAADARLLIETAVVNAYVRLDAAYKMQDVARAGLSRREGIIAMLALRAKAGLSTDIDAVAAREALTDTRSQIDLLDGEISARRHEIAALLGKTPAFADALSRPRLPSIADPAPLSSVPAVLLGYRPDVSAKRAAVEAAANAVGAARAAFYPDVDLVAFAGFRALDIGHIFRPGSVASQFGPAVTLPIFQGGQLRAALKNRLGEYDEAVSDYNATLSRALQQVADGIANLKAGQAAKGEADRAVSYWTHVVELQNLRQKNGISDTNDRLDAETALLLSRRRAVEADARIAVVQITLIRALGGAWSPTFTSTAGQTFHG</sequence>
<keyword evidence="4 9" id="KW-0812">Transmembrane</keyword>